<dbReference type="InterPro" id="IPR000515">
    <property type="entry name" value="MetI-like"/>
</dbReference>
<sequence>MAQVLADQWLAPPDAQRADAADPIAADSRLVARRRPGRWVVAVVAIVLFAMLVNTVITNPRFEWDVVGDYFTSTAILRGLVLTLWLTGAVMVSGYLLGIALAALRLSDNHVLRTASFGFVWFVRSVPPLVQLLFWFEIASLYPRLSFGIPFGPEFVSFQTAHLFSALAAAYVALTIDAAAFASEIVRGGLLSVDAGQTEAAHSIGLSKWRTFRRVVLPQAMPSIIPASGNMLIGMLKATSLVSVIAVQDLLGTTELIYNDNFKVIPLLLVATIWYLVLTTVLSIGQFLLERHFARGKRGATGTRSWGQHWLQSLPLLSYRRTGKGASS</sequence>
<keyword evidence="9" id="KW-1185">Reference proteome</keyword>
<evidence type="ECO:0000313" key="9">
    <source>
        <dbReference type="Proteomes" id="UP000559182"/>
    </source>
</evidence>
<dbReference type="SUPFAM" id="SSF161098">
    <property type="entry name" value="MetI-like"/>
    <property type="match status" value="1"/>
</dbReference>
<dbReference type="EMBL" id="JACHVQ010000005">
    <property type="protein sequence ID" value="MBB2894343.1"/>
    <property type="molecule type" value="Genomic_DNA"/>
</dbReference>
<evidence type="ECO:0000256" key="4">
    <source>
        <dbReference type="ARBA" id="ARBA00022989"/>
    </source>
</evidence>
<protein>
    <submittedName>
        <fullName evidence="8">Polar amino acid transport system permease protein</fullName>
    </submittedName>
</protein>
<reference evidence="8 9" key="1">
    <citation type="submission" date="2020-08" db="EMBL/GenBank/DDBJ databases">
        <title>Sequencing the genomes of 1000 actinobacteria strains.</title>
        <authorList>
            <person name="Klenk H.-P."/>
        </authorList>
    </citation>
    <scope>NUCLEOTIDE SEQUENCE [LARGE SCALE GENOMIC DNA]</scope>
    <source>
        <strain evidence="8 9">DSM 105369</strain>
    </source>
</reference>
<feature type="domain" description="ABC transmembrane type-1" evidence="7">
    <location>
        <begin position="80"/>
        <end position="286"/>
    </location>
</feature>
<accession>A0A839NDE0</accession>
<feature type="transmembrane region" description="Helical" evidence="6">
    <location>
        <begin position="267"/>
        <end position="289"/>
    </location>
</feature>
<dbReference type="PANTHER" id="PTHR30614">
    <property type="entry name" value="MEMBRANE COMPONENT OF AMINO ACID ABC TRANSPORTER"/>
    <property type="match status" value="1"/>
</dbReference>
<feature type="transmembrane region" description="Helical" evidence="6">
    <location>
        <begin position="223"/>
        <end position="247"/>
    </location>
</feature>
<feature type="transmembrane region" description="Helical" evidence="6">
    <location>
        <begin position="116"/>
        <end position="136"/>
    </location>
</feature>
<dbReference type="InterPro" id="IPR043429">
    <property type="entry name" value="ArtM/GltK/GlnP/TcyL/YhdX-like"/>
</dbReference>
<evidence type="ECO:0000313" key="8">
    <source>
        <dbReference type="EMBL" id="MBB2894343.1"/>
    </source>
</evidence>
<dbReference type="InterPro" id="IPR035906">
    <property type="entry name" value="MetI-like_sf"/>
</dbReference>
<dbReference type="GO" id="GO:0006865">
    <property type="term" value="P:amino acid transport"/>
    <property type="evidence" value="ECO:0007669"/>
    <property type="project" value="UniProtKB-KW"/>
</dbReference>
<gene>
    <name evidence="8" type="ORF">FHU39_004385</name>
</gene>
<keyword evidence="3" id="KW-0029">Amino-acid transport</keyword>
<evidence type="ECO:0000256" key="2">
    <source>
        <dbReference type="ARBA" id="ARBA00022692"/>
    </source>
</evidence>
<dbReference type="CDD" id="cd06261">
    <property type="entry name" value="TM_PBP2"/>
    <property type="match status" value="1"/>
</dbReference>
<feature type="transmembrane region" description="Helical" evidence="6">
    <location>
        <begin position="77"/>
        <end position="104"/>
    </location>
</feature>
<keyword evidence="5 6" id="KW-0472">Membrane</keyword>
<feature type="transmembrane region" description="Helical" evidence="6">
    <location>
        <begin position="39"/>
        <end position="57"/>
    </location>
</feature>
<name>A0A839NDE0_9MICO</name>
<dbReference type="GO" id="GO:0055085">
    <property type="term" value="P:transmembrane transport"/>
    <property type="evidence" value="ECO:0007669"/>
    <property type="project" value="InterPro"/>
</dbReference>
<comment type="subcellular location">
    <subcellularLocation>
        <location evidence="6">Cell membrane</location>
        <topology evidence="6">Multi-pass membrane protein</topology>
    </subcellularLocation>
    <subcellularLocation>
        <location evidence="1">Membrane</location>
        <topology evidence="1">Multi-pass membrane protein</topology>
    </subcellularLocation>
</comment>
<dbReference type="GO" id="GO:0005886">
    <property type="term" value="C:plasma membrane"/>
    <property type="evidence" value="ECO:0007669"/>
    <property type="project" value="UniProtKB-SubCell"/>
</dbReference>
<dbReference type="Proteomes" id="UP000559182">
    <property type="component" value="Unassembled WGS sequence"/>
</dbReference>
<dbReference type="PANTHER" id="PTHR30614:SF0">
    <property type="entry name" value="L-CYSTINE TRANSPORT SYSTEM PERMEASE PROTEIN TCYL"/>
    <property type="match status" value="1"/>
</dbReference>
<dbReference type="Gene3D" id="1.10.3720.10">
    <property type="entry name" value="MetI-like"/>
    <property type="match status" value="1"/>
</dbReference>
<evidence type="ECO:0000259" key="7">
    <source>
        <dbReference type="PROSITE" id="PS50928"/>
    </source>
</evidence>
<proteinExistence type="inferred from homology"/>
<evidence type="ECO:0000256" key="3">
    <source>
        <dbReference type="ARBA" id="ARBA00022970"/>
    </source>
</evidence>
<keyword evidence="6" id="KW-0813">Transport</keyword>
<keyword evidence="4 6" id="KW-1133">Transmembrane helix</keyword>
<keyword evidence="2 6" id="KW-0812">Transmembrane</keyword>
<evidence type="ECO:0000256" key="5">
    <source>
        <dbReference type="ARBA" id="ARBA00023136"/>
    </source>
</evidence>
<feature type="transmembrane region" description="Helical" evidence="6">
    <location>
        <begin position="156"/>
        <end position="182"/>
    </location>
</feature>
<dbReference type="AlphaFoldDB" id="A0A839NDE0"/>
<dbReference type="PROSITE" id="PS50928">
    <property type="entry name" value="ABC_TM1"/>
    <property type="match status" value="1"/>
</dbReference>
<comment type="similarity">
    <text evidence="6">Belongs to the binding-protein-dependent transport system permease family.</text>
</comment>
<dbReference type="Pfam" id="PF00528">
    <property type="entry name" value="BPD_transp_1"/>
    <property type="match status" value="1"/>
</dbReference>
<dbReference type="RefSeq" id="WP_183322801.1">
    <property type="nucleotide sequence ID" value="NZ_JACHVQ010000005.1"/>
</dbReference>
<evidence type="ECO:0000256" key="1">
    <source>
        <dbReference type="ARBA" id="ARBA00004141"/>
    </source>
</evidence>
<comment type="caution">
    <text evidence="8">The sequence shown here is derived from an EMBL/GenBank/DDBJ whole genome shotgun (WGS) entry which is preliminary data.</text>
</comment>
<organism evidence="8 9">
    <name type="scientific">Flexivirga oryzae</name>
    <dbReference type="NCBI Taxonomy" id="1794944"/>
    <lineage>
        <taxon>Bacteria</taxon>
        <taxon>Bacillati</taxon>
        <taxon>Actinomycetota</taxon>
        <taxon>Actinomycetes</taxon>
        <taxon>Micrococcales</taxon>
        <taxon>Dermacoccaceae</taxon>
        <taxon>Flexivirga</taxon>
    </lineage>
</organism>
<evidence type="ECO:0000256" key="6">
    <source>
        <dbReference type="RuleBase" id="RU363032"/>
    </source>
</evidence>